<dbReference type="Gene3D" id="2.40.33.20">
    <property type="entry name" value="PK beta-barrel domain-like"/>
    <property type="match status" value="1"/>
</dbReference>
<reference evidence="3" key="2">
    <citation type="submission" date="2025-08" db="UniProtKB">
        <authorList>
            <consortium name="RefSeq"/>
        </authorList>
    </citation>
    <scope>IDENTIFICATION</scope>
</reference>
<dbReference type="GO" id="GO:0030170">
    <property type="term" value="F:pyridoxal phosphate binding"/>
    <property type="evidence" value="ECO:0007669"/>
    <property type="project" value="InterPro"/>
</dbReference>
<dbReference type="OrthoDB" id="9796486at2"/>
<dbReference type="Pfam" id="PF03473">
    <property type="entry name" value="MOSC"/>
    <property type="match status" value="1"/>
</dbReference>
<dbReference type="InterPro" id="IPR052353">
    <property type="entry name" value="Benzoxazolinone_Detox_Enz"/>
</dbReference>
<dbReference type="InterPro" id="IPR005302">
    <property type="entry name" value="MoCF_Sase_C"/>
</dbReference>
<sequence length="209" mass="22933">MHLLSICTGLAAPLETPKGKVMSAFVKTPVAGGRAQVRPLGIEGDEQVDLSVHGGLGKAVYVYPSEHYTLWNTMRRQALRPEGRVIQEGHIPFADIPDLPWGAVGENLTIAGLLENEIWIGDRMRFGEVELVVTEPRQPCYKFAAAMGFKHAPKMMVQAGCCGWYCEVRRTGELAVGESFELIAGDRYVTITEQFALATRKQRAGFGLA</sequence>
<dbReference type="GO" id="GO:0003824">
    <property type="term" value="F:catalytic activity"/>
    <property type="evidence" value="ECO:0007669"/>
    <property type="project" value="InterPro"/>
</dbReference>
<accession>A0A8B6X801</accession>
<dbReference type="SUPFAM" id="SSF50800">
    <property type="entry name" value="PK beta-barrel domain-like"/>
    <property type="match status" value="1"/>
</dbReference>
<dbReference type="PANTHER" id="PTHR30212:SF2">
    <property type="entry name" value="PROTEIN YIIM"/>
    <property type="match status" value="1"/>
</dbReference>
<dbReference type="AlphaFoldDB" id="A0A8B6X801"/>
<organism evidence="2 3">
    <name type="scientific">Derxia gummosa DSM 723</name>
    <dbReference type="NCBI Taxonomy" id="1121388"/>
    <lineage>
        <taxon>Bacteria</taxon>
        <taxon>Pseudomonadati</taxon>
        <taxon>Pseudomonadota</taxon>
        <taxon>Betaproteobacteria</taxon>
        <taxon>Burkholderiales</taxon>
        <taxon>Alcaligenaceae</taxon>
        <taxon>Derxia</taxon>
    </lineage>
</organism>
<dbReference type="InterPro" id="IPR011037">
    <property type="entry name" value="Pyrv_Knase-like_insert_dom_sf"/>
</dbReference>
<name>A0A8B6X801_9BURK</name>
<reference evidence="3" key="1">
    <citation type="journal article" date="2002" name="FEMS Microbiol. Lett.">
        <title>MOSC domains: ancient, predicted sulfur-carrier domains, present in diverse metal-sulfur cluster biosynthesis proteins including Molybdenum cofactor sulfurases.</title>
        <authorList>
            <person name="Anantharaman V."/>
            <person name="Aravind L."/>
        </authorList>
    </citation>
    <scope>NUCLEOTIDE SEQUENCE</scope>
</reference>
<dbReference type="PROSITE" id="PS51340">
    <property type="entry name" value="MOSC"/>
    <property type="match status" value="1"/>
</dbReference>
<proteinExistence type="predicted"/>
<dbReference type="RefSeq" id="WP_034411872.1">
    <property type="nucleotide sequence ID" value="NZ_AXWS01000014.1"/>
</dbReference>
<evidence type="ECO:0000313" key="2">
    <source>
        <dbReference type="Proteomes" id="UP000675920"/>
    </source>
</evidence>
<evidence type="ECO:0000259" key="1">
    <source>
        <dbReference type="PROSITE" id="PS51340"/>
    </source>
</evidence>
<protein>
    <submittedName>
        <fullName evidence="3">MOSC domain-containing protein</fullName>
    </submittedName>
</protein>
<dbReference type="PANTHER" id="PTHR30212">
    <property type="entry name" value="PROTEIN YIIM"/>
    <property type="match status" value="1"/>
</dbReference>
<dbReference type="Proteomes" id="UP000675920">
    <property type="component" value="Unplaced"/>
</dbReference>
<dbReference type="GO" id="GO:0030151">
    <property type="term" value="F:molybdenum ion binding"/>
    <property type="evidence" value="ECO:0007669"/>
    <property type="project" value="InterPro"/>
</dbReference>
<keyword evidence="2" id="KW-1185">Reference proteome</keyword>
<evidence type="ECO:0000313" key="3">
    <source>
        <dbReference type="RefSeq" id="WP_034411872.1"/>
    </source>
</evidence>
<feature type="domain" description="MOSC" evidence="1">
    <location>
        <begin position="29"/>
        <end position="183"/>
    </location>
</feature>